<sequence length="393" mass="45659">MRSSQHGFTKGKLCLANLVAFYDGITSWVDGGRAVDVIYLDFRKTFDTVSHDILIAKLRKCGIEEWTVRWVRNWLTGRAQRVVIGGTESGWRPVTSGVPQEWVLGPVLFNIFIDDLDEGIVSALSKYTNDTKLGGVADTPEGCAAIQRDLDRLERWAGRNQMRFNKSKCRVLHLGRNNRTYQYRLGDDLLERSSEEKDLGVLVDDRLTMSQQCALMAKRANGIQACNKRNVASRSREVILPLYSALVRPHLEYCVQFWAPRYKNDRDLLERVQRRATKMIRGLEHLPYEERLRDLGLFSLEKRRLRRDLINVYKYLRCGRERDLANLFSVVCGDRTRGDGHKIEHRKFCTNMRKNFFTVRVTEHWNRLPREVVESPSLEIFKARLDAYLCSLL</sequence>
<dbReference type="AlphaFoldDB" id="A0A8B9BSX2"/>
<dbReference type="Pfam" id="PF00078">
    <property type="entry name" value="RVT_1"/>
    <property type="match status" value="1"/>
</dbReference>
<accession>A0A8B9BSX2</accession>
<name>A0A8B9BSX2_9AVES</name>
<dbReference type="PANTHER" id="PTHR33332">
    <property type="entry name" value="REVERSE TRANSCRIPTASE DOMAIN-CONTAINING PROTEIN"/>
    <property type="match status" value="1"/>
</dbReference>
<organism evidence="2 3">
    <name type="scientific">Anser brachyrhynchus</name>
    <name type="common">Pink-footed goose</name>
    <dbReference type="NCBI Taxonomy" id="132585"/>
    <lineage>
        <taxon>Eukaryota</taxon>
        <taxon>Metazoa</taxon>
        <taxon>Chordata</taxon>
        <taxon>Craniata</taxon>
        <taxon>Vertebrata</taxon>
        <taxon>Euteleostomi</taxon>
        <taxon>Archelosauria</taxon>
        <taxon>Archosauria</taxon>
        <taxon>Dinosauria</taxon>
        <taxon>Saurischia</taxon>
        <taxon>Theropoda</taxon>
        <taxon>Coelurosauria</taxon>
        <taxon>Aves</taxon>
        <taxon>Neognathae</taxon>
        <taxon>Galloanserae</taxon>
        <taxon>Anseriformes</taxon>
        <taxon>Anatidae</taxon>
        <taxon>Anserinae</taxon>
        <taxon>Anser</taxon>
    </lineage>
</organism>
<dbReference type="PROSITE" id="PS50878">
    <property type="entry name" value="RT_POL"/>
    <property type="match status" value="1"/>
</dbReference>
<keyword evidence="3" id="KW-1185">Reference proteome</keyword>
<protein>
    <recommendedName>
        <fullName evidence="1">Reverse transcriptase domain-containing protein</fullName>
    </recommendedName>
</protein>
<evidence type="ECO:0000259" key="1">
    <source>
        <dbReference type="PROSITE" id="PS50878"/>
    </source>
</evidence>
<dbReference type="Proteomes" id="UP000694426">
    <property type="component" value="Unplaced"/>
</dbReference>
<dbReference type="Ensembl" id="ENSABRT00000012924.1">
    <property type="protein sequence ID" value="ENSABRP00000009079.1"/>
    <property type="gene ID" value="ENSABRG00000008125.1"/>
</dbReference>
<proteinExistence type="predicted"/>
<evidence type="ECO:0000313" key="3">
    <source>
        <dbReference type="Proteomes" id="UP000694426"/>
    </source>
</evidence>
<dbReference type="InterPro" id="IPR000477">
    <property type="entry name" value="RT_dom"/>
</dbReference>
<reference evidence="2" key="2">
    <citation type="submission" date="2025-09" db="UniProtKB">
        <authorList>
            <consortium name="Ensembl"/>
        </authorList>
    </citation>
    <scope>IDENTIFICATION</scope>
</reference>
<reference evidence="2" key="1">
    <citation type="submission" date="2025-08" db="UniProtKB">
        <authorList>
            <consortium name="Ensembl"/>
        </authorList>
    </citation>
    <scope>IDENTIFICATION</scope>
</reference>
<dbReference type="GeneTree" id="ENSGT00940000154136"/>
<dbReference type="SUPFAM" id="SSF56672">
    <property type="entry name" value="DNA/RNA polymerases"/>
    <property type="match status" value="1"/>
</dbReference>
<evidence type="ECO:0000313" key="2">
    <source>
        <dbReference type="Ensembl" id="ENSABRP00000009079.1"/>
    </source>
</evidence>
<dbReference type="InterPro" id="IPR043502">
    <property type="entry name" value="DNA/RNA_pol_sf"/>
</dbReference>
<feature type="domain" description="Reverse transcriptase" evidence="1">
    <location>
        <begin position="1"/>
        <end position="189"/>
    </location>
</feature>